<dbReference type="AlphaFoldDB" id="A0A921DS43"/>
<feature type="domain" description="Formyl transferase N-terminal" evidence="9">
    <location>
        <begin position="5"/>
        <end position="183"/>
    </location>
</feature>
<evidence type="ECO:0000313" key="12">
    <source>
        <dbReference type="Proteomes" id="UP000698963"/>
    </source>
</evidence>
<dbReference type="Gene3D" id="3.10.25.10">
    <property type="entry name" value="Formyl transferase, C-terminal domain"/>
    <property type="match status" value="1"/>
</dbReference>
<evidence type="ECO:0000259" key="9">
    <source>
        <dbReference type="Pfam" id="PF00551"/>
    </source>
</evidence>
<evidence type="ECO:0000256" key="3">
    <source>
        <dbReference type="ARBA" id="ARBA00012261"/>
    </source>
</evidence>
<feature type="binding site" evidence="8">
    <location>
        <begin position="113"/>
        <end position="116"/>
    </location>
    <ligand>
        <name>(6S)-5,6,7,8-tetrahydrofolate</name>
        <dbReference type="ChEBI" id="CHEBI:57453"/>
    </ligand>
</feature>
<dbReference type="SUPFAM" id="SSF53328">
    <property type="entry name" value="Formyltransferase"/>
    <property type="match status" value="1"/>
</dbReference>
<dbReference type="InterPro" id="IPR005794">
    <property type="entry name" value="Fmt"/>
</dbReference>
<keyword evidence="5 8" id="KW-0808">Transferase</keyword>
<evidence type="ECO:0000256" key="6">
    <source>
        <dbReference type="ARBA" id="ARBA00022917"/>
    </source>
</evidence>
<dbReference type="PANTHER" id="PTHR11138:SF5">
    <property type="entry name" value="METHIONYL-TRNA FORMYLTRANSFERASE, MITOCHONDRIAL"/>
    <property type="match status" value="1"/>
</dbReference>
<comment type="caution">
    <text evidence="11">The sequence shown here is derived from an EMBL/GenBank/DDBJ whole genome shotgun (WGS) entry which is preliminary data.</text>
</comment>
<dbReference type="PANTHER" id="PTHR11138">
    <property type="entry name" value="METHIONYL-TRNA FORMYLTRANSFERASE"/>
    <property type="match status" value="1"/>
</dbReference>
<comment type="catalytic activity">
    <reaction evidence="7 8">
        <text>L-methionyl-tRNA(fMet) + (6R)-10-formyltetrahydrofolate = N-formyl-L-methionyl-tRNA(fMet) + (6S)-5,6,7,8-tetrahydrofolate + H(+)</text>
        <dbReference type="Rhea" id="RHEA:24380"/>
        <dbReference type="Rhea" id="RHEA-COMP:9952"/>
        <dbReference type="Rhea" id="RHEA-COMP:9953"/>
        <dbReference type="ChEBI" id="CHEBI:15378"/>
        <dbReference type="ChEBI" id="CHEBI:57453"/>
        <dbReference type="ChEBI" id="CHEBI:78530"/>
        <dbReference type="ChEBI" id="CHEBI:78844"/>
        <dbReference type="ChEBI" id="CHEBI:195366"/>
        <dbReference type="EC" id="2.1.2.9"/>
    </reaction>
</comment>
<name>A0A921DS43_9BACT</name>
<dbReference type="CDD" id="cd08704">
    <property type="entry name" value="Met_tRNA_FMT_C"/>
    <property type="match status" value="1"/>
</dbReference>
<evidence type="ECO:0000256" key="2">
    <source>
        <dbReference type="ARBA" id="ARBA00010699"/>
    </source>
</evidence>
<dbReference type="SUPFAM" id="SSF50486">
    <property type="entry name" value="FMT C-terminal domain-like"/>
    <property type="match status" value="1"/>
</dbReference>
<sequence>MSKLRIVFMGTPDFAAVILKAVADWEGGEVVAVYTQPDRPAGRGKKLKASAAKELALELGLPVYQPRNFRDDADVKALADLRPDVLVVAAYGLLLPQRVLDIPTMGPYNVHGSLLPQYRGAAPIQRAVMNGDAISGVTIMKMEAGLDSGPMLLQQAVSIEPGDTAGTLFDTLAEHGAKLMVGALGMIAEGRAAFVPQNEKLVTHAAKITAEEEYIDWSMDAKAIHNIIRGLTPAPGAKSVLNVEGRDPVVLRLEPGQPVEGKGEYAPGTLVGMDGDALLVACGSGAYRITRLRPAGKASMSATDFYNGRLRNLSAPYGHLSRKQG</sequence>
<evidence type="ECO:0000256" key="1">
    <source>
        <dbReference type="ARBA" id="ARBA00002606"/>
    </source>
</evidence>
<evidence type="ECO:0000256" key="4">
    <source>
        <dbReference type="ARBA" id="ARBA00016014"/>
    </source>
</evidence>
<evidence type="ECO:0000256" key="7">
    <source>
        <dbReference type="ARBA" id="ARBA00048558"/>
    </source>
</evidence>
<dbReference type="InterPro" id="IPR002376">
    <property type="entry name" value="Formyl_transf_N"/>
</dbReference>
<protein>
    <recommendedName>
        <fullName evidence="4 8">Methionyl-tRNA formyltransferase</fullName>
        <ecNumber evidence="3 8">2.1.2.9</ecNumber>
    </recommendedName>
</protein>
<keyword evidence="6 8" id="KW-0648">Protein biosynthesis</keyword>
<dbReference type="NCBIfam" id="TIGR00460">
    <property type="entry name" value="fmt"/>
    <property type="match status" value="1"/>
</dbReference>
<dbReference type="CDD" id="cd08646">
    <property type="entry name" value="FMT_core_Met-tRNA-FMT_N"/>
    <property type="match status" value="1"/>
</dbReference>
<comment type="function">
    <text evidence="1 8">Attaches a formyl group to the free amino group of methionyl-tRNA(fMet). The formyl group appears to play a dual role in the initiator identity of N-formylmethionyl-tRNA by promoting its recognition by IF2 and preventing the misappropriation of this tRNA by the elongation apparatus.</text>
</comment>
<dbReference type="Pfam" id="PF02911">
    <property type="entry name" value="Formyl_trans_C"/>
    <property type="match status" value="1"/>
</dbReference>
<dbReference type="GO" id="GO:0005829">
    <property type="term" value="C:cytosol"/>
    <property type="evidence" value="ECO:0007669"/>
    <property type="project" value="TreeGrafter"/>
</dbReference>
<dbReference type="Proteomes" id="UP000698963">
    <property type="component" value="Unassembled WGS sequence"/>
</dbReference>
<dbReference type="InterPro" id="IPR037022">
    <property type="entry name" value="Formyl_trans_C_sf"/>
</dbReference>
<dbReference type="GO" id="GO:0004479">
    <property type="term" value="F:methionyl-tRNA formyltransferase activity"/>
    <property type="evidence" value="ECO:0007669"/>
    <property type="project" value="UniProtKB-UniRule"/>
</dbReference>
<dbReference type="Gene3D" id="3.40.50.170">
    <property type="entry name" value="Formyl transferase, N-terminal domain"/>
    <property type="match status" value="1"/>
</dbReference>
<feature type="domain" description="Formyl transferase C-terminal" evidence="10">
    <location>
        <begin position="207"/>
        <end position="309"/>
    </location>
</feature>
<dbReference type="InterPro" id="IPR044135">
    <property type="entry name" value="Met-tRNA-FMT_C"/>
</dbReference>
<organism evidence="11 12">
    <name type="scientific">Mailhella massiliensis</name>
    <dbReference type="NCBI Taxonomy" id="1903261"/>
    <lineage>
        <taxon>Bacteria</taxon>
        <taxon>Pseudomonadati</taxon>
        <taxon>Thermodesulfobacteriota</taxon>
        <taxon>Desulfovibrionia</taxon>
        <taxon>Desulfovibrionales</taxon>
        <taxon>Desulfovibrionaceae</taxon>
        <taxon>Mailhella</taxon>
    </lineage>
</organism>
<evidence type="ECO:0000256" key="5">
    <source>
        <dbReference type="ARBA" id="ARBA00022679"/>
    </source>
</evidence>
<dbReference type="InterPro" id="IPR011034">
    <property type="entry name" value="Formyl_transferase-like_C_sf"/>
</dbReference>
<reference evidence="11" key="2">
    <citation type="submission" date="2021-09" db="EMBL/GenBank/DDBJ databases">
        <authorList>
            <person name="Gilroy R."/>
        </authorList>
    </citation>
    <scope>NUCLEOTIDE SEQUENCE</scope>
    <source>
        <strain evidence="11">ChiGjej2B2-19336</strain>
    </source>
</reference>
<dbReference type="PROSITE" id="PS00373">
    <property type="entry name" value="GART"/>
    <property type="match status" value="1"/>
</dbReference>
<dbReference type="InterPro" id="IPR005793">
    <property type="entry name" value="Formyl_trans_C"/>
</dbReference>
<gene>
    <name evidence="8 11" type="primary">fmt</name>
    <name evidence="11" type="ORF">K8W16_09045</name>
</gene>
<dbReference type="EC" id="2.1.2.9" evidence="3 8"/>
<dbReference type="InterPro" id="IPR001555">
    <property type="entry name" value="GART_AS"/>
</dbReference>
<dbReference type="RefSeq" id="WP_304122820.1">
    <property type="nucleotide sequence ID" value="NZ_DYZA01000182.1"/>
</dbReference>
<evidence type="ECO:0000259" key="10">
    <source>
        <dbReference type="Pfam" id="PF02911"/>
    </source>
</evidence>
<dbReference type="HAMAP" id="MF_00182">
    <property type="entry name" value="Formyl_trans"/>
    <property type="match status" value="1"/>
</dbReference>
<dbReference type="Pfam" id="PF00551">
    <property type="entry name" value="Formyl_trans_N"/>
    <property type="match status" value="1"/>
</dbReference>
<evidence type="ECO:0000256" key="8">
    <source>
        <dbReference type="HAMAP-Rule" id="MF_00182"/>
    </source>
</evidence>
<dbReference type="InterPro" id="IPR041711">
    <property type="entry name" value="Met-tRNA-FMT_N"/>
</dbReference>
<proteinExistence type="inferred from homology"/>
<dbReference type="InterPro" id="IPR036477">
    <property type="entry name" value="Formyl_transf_N_sf"/>
</dbReference>
<dbReference type="EMBL" id="DYZA01000182">
    <property type="protein sequence ID" value="HJD97776.1"/>
    <property type="molecule type" value="Genomic_DNA"/>
</dbReference>
<reference evidence="11" key="1">
    <citation type="journal article" date="2021" name="PeerJ">
        <title>Extensive microbial diversity within the chicken gut microbiome revealed by metagenomics and culture.</title>
        <authorList>
            <person name="Gilroy R."/>
            <person name="Ravi A."/>
            <person name="Getino M."/>
            <person name="Pursley I."/>
            <person name="Horton D.L."/>
            <person name="Alikhan N.F."/>
            <person name="Baker D."/>
            <person name="Gharbi K."/>
            <person name="Hall N."/>
            <person name="Watson M."/>
            <person name="Adriaenssens E.M."/>
            <person name="Foster-Nyarko E."/>
            <person name="Jarju S."/>
            <person name="Secka A."/>
            <person name="Antonio M."/>
            <person name="Oren A."/>
            <person name="Chaudhuri R.R."/>
            <person name="La Ragione R."/>
            <person name="Hildebrand F."/>
            <person name="Pallen M.J."/>
        </authorList>
    </citation>
    <scope>NUCLEOTIDE SEQUENCE</scope>
    <source>
        <strain evidence="11">ChiGjej2B2-19336</strain>
    </source>
</reference>
<comment type="similarity">
    <text evidence="2 8">Belongs to the Fmt family.</text>
</comment>
<evidence type="ECO:0000313" key="11">
    <source>
        <dbReference type="EMBL" id="HJD97776.1"/>
    </source>
</evidence>
<accession>A0A921DS43</accession>